<keyword evidence="4 6" id="KW-1133">Transmembrane helix</keyword>
<keyword evidence="5 6" id="KW-0472">Membrane</keyword>
<dbReference type="InterPro" id="IPR000620">
    <property type="entry name" value="EamA_dom"/>
</dbReference>
<dbReference type="AlphaFoldDB" id="A0A7M3T7G1"/>
<protein>
    <submittedName>
        <fullName evidence="8">DMT family transporter</fullName>
    </submittedName>
</protein>
<comment type="subcellular location">
    <subcellularLocation>
        <location evidence="1">Membrane</location>
        <topology evidence="1">Multi-pass membrane protein</topology>
    </subcellularLocation>
</comment>
<evidence type="ECO:0000256" key="6">
    <source>
        <dbReference type="SAM" id="Phobius"/>
    </source>
</evidence>
<feature type="transmembrane region" description="Helical" evidence="6">
    <location>
        <begin position="97"/>
        <end position="115"/>
    </location>
</feature>
<feature type="transmembrane region" description="Helical" evidence="6">
    <location>
        <begin position="215"/>
        <end position="236"/>
    </location>
</feature>
<evidence type="ECO:0000256" key="2">
    <source>
        <dbReference type="ARBA" id="ARBA00009853"/>
    </source>
</evidence>
<feature type="transmembrane region" description="Helical" evidence="6">
    <location>
        <begin position="269"/>
        <end position="287"/>
    </location>
</feature>
<dbReference type="PANTHER" id="PTHR22911:SF6">
    <property type="entry name" value="SOLUTE CARRIER FAMILY 35 MEMBER G1"/>
    <property type="match status" value="1"/>
</dbReference>
<evidence type="ECO:0000256" key="1">
    <source>
        <dbReference type="ARBA" id="ARBA00004141"/>
    </source>
</evidence>
<dbReference type="GO" id="GO:0016020">
    <property type="term" value="C:membrane"/>
    <property type="evidence" value="ECO:0007669"/>
    <property type="project" value="UniProtKB-SubCell"/>
</dbReference>
<evidence type="ECO:0000256" key="4">
    <source>
        <dbReference type="ARBA" id="ARBA00022989"/>
    </source>
</evidence>
<dbReference type="KEGG" id="hdh:G5B40_16880"/>
<gene>
    <name evidence="8" type="ORF">G5B40_16880</name>
</gene>
<feature type="domain" description="EamA" evidence="7">
    <location>
        <begin position="156"/>
        <end position="286"/>
    </location>
</feature>
<accession>A0A7M3T7G1</accession>
<dbReference type="SUPFAM" id="SSF103481">
    <property type="entry name" value="Multidrug resistance efflux transporter EmrE"/>
    <property type="match status" value="2"/>
</dbReference>
<keyword evidence="9" id="KW-1185">Reference proteome</keyword>
<feature type="transmembrane region" description="Helical" evidence="6">
    <location>
        <begin position="243"/>
        <end position="263"/>
    </location>
</feature>
<feature type="transmembrane region" description="Helical" evidence="6">
    <location>
        <begin position="155"/>
        <end position="175"/>
    </location>
</feature>
<dbReference type="InterPro" id="IPR037185">
    <property type="entry name" value="EmrE-like"/>
</dbReference>
<proteinExistence type="inferred from homology"/>
<evidence type="ECO:0000256" key="3">
    <source>
        <dbReference type="ARBA" id="ARBA00022692"/>
    </source>
</evidence>
<feature type="transmembrane region" description="Helical" evidence="6">
    <location>
        <begin position="122"/>
        <end position="143"/>
    </location>
</feature>
<evidence type="ECO:0000259" key="7">
    <source>
        <dbReference type="Pfam" id="PF00892"/>
    </source>
</evidence>
<name>A0A7M3T7G1_9RHOB</name>
<comment type="similarity">
    <text evidence="2">Belongs to the drug/metabolite transporter (DMT) superfamily. 10 TMS drug/metabolite exporter (DME) (TC 2.A.7.3) family.</text>
</comment>
<feature type="transmembrane region" description="Helical" evidence="6">
    <location>
        <begin position="187"/>
        <end position="209"/>
    </location>
</feature>
<dbReference type="Proteomes" id="UP000503336">
    <property type="component" value="Chromosome"/>
</dbReference>
<sequence length="307" mass="32678">MNPLRGIAYKLLAVAVFMVMSSLVKATAEVVPPGEAMFFRSAFAIPPVLAWLWFTGEFPGALRTANPMGHVWRGLVGSCAMGFSFLALGLIPLPEAVAIGFAAPILATILAAMFLGETIRLYRLFAVALGLIGVTLVIWPRLGGIDAESATKLETVGAFAALLAAVFAALAQVFVRKLVHKETTGAIVIYFSLTATLLSLLSSPFGWVLPPTGTLTLLVLCGLIGGLGQVLLTMSYRYAETSVIAPFDYAQIIFALLIGWFVFSEAPTGMMLAGASLTIIGGVVIIWRERQLGIERAKSRKVMTPQG</sequence>
<feature type="transmembrane region" description="Helical" evidence="6">
    <location>
        <begin position="74"/>
        <end position="91"/>
    </location>
</feature>
<feature type="transmembrane region" description="Helical" evidence="6">
    <location>
        <begin position="36"/>
        <end position="54"/>
    </location>
</feature>
<reference evidence="8 9" key="1">
    <citation type="submission" date="2020-02" db="EMBL/GenBank/DDBJ databases">
        <title>complete genome sequence of Rhodobacteraceae bacterium.</title>
        <authorList>
            <person name="Park J."/>
            <person name="Kim Y.-S."/>
            <person name="Kim K.-H."/>
        </authorList>
    </citation>
    <scope>NUCLEOTIDE SEQUENCE [LARGE SCALE GENOMIC DNA]</scope>
    <source>
        <strain evidence="8 9">RR4-56</strain>
    </source>
</reference>
<dbReference type="Pfam" id="PF00892">
    <property type="entry name" value="EamA"/>
    <property type="match status" value="2"/>
</dbReference>
<feature type="domain" description="EamA" evidence="7">
    <location>
        <begin position="5"/>
        <end position="138"/>
    </location>
</feature>
<dbReference type="PANTHER" id="PTHR22911">
    <property type="entry name" value="ACYL-MALONYL CONDENSING ENZYME-RELATED"/>
    <property type="match status" value="1"/>
</dbReference>
<evidence type="ECO:0000256" key="5">
    <source>
        <dbReference type="ARBA" id="ARBA00023136"/>
    </source>
</evidence>
<organism evidence="8 9">
    <name type="scientific">Pikeienuella piscinae</name>
    <dbReference type="NCBI Taxonomy" id="2748098"/>
    <lineage>
        <taxon>Bacteria</taxon>
        <taxon>Pseudomonadati</taxon>
        <taxon>Pseudomonadota</taxon>
        <taxon>Alphaproteobacteria</taxon>
        <taxon>Rhodobacterales</taxon>
        <taxon>Paracoccaceae</taxon>
        <taxon>Pikeienuella</taxon>
    </lineage>
</organism>
<dbReference type="EMBL" id="CP049056">
    <property type="protein sequence ID" value="QIE57942.1"/>
    <property type="molecule type" value="Genomic_DNA"/>
</dbReference>
<evidence type="ECO:0000313" key="8">
    <source>
        <dbReference type="EMBL" id="QIE57942.1"/>
    </source>
</evidence>
<evidence type="ECO:0000313" key="9">
    <source>
        <dbReference type="Proteomes" id="UP000503336"/>
    </source>
</evidence>
<keyword evidence="3 6" id="KW-0812">Transmembrane</keyword>